<sequence>MGAPPAADAPEGPPLGQPPAARPLQAGDGAPGAARGAALVANLRQLGQLGEDGAHLFEEALPESPARYGAQAPLRLPLAGTRLAGAMPRLGALGSGFGGGAGALAARAAAAAAARAPSPPRSNLGLAGALGRADRAAVPVIGRAANPVAAAGEPGGQAAAMGGGPLGVEEPPFQPDADGYWAGDGSSISSGPTPPVAARDAARRQFLAKYGGNWAEFVVLDATPQDYAGKAFYRASAWLGVYASRQAGVTLGGLADAALGSMHEQVLAAFELHSRALQAGTFGEESWEALKQSTLRFLDANWRKRVEMAASYEDPASGAKALATSWAALVSSPFLAEELPELIRKLQPRLVKDAIVGSVVDELYQQQLFAVPPLEALATHWGPLSASLCKALAFLVERCLELMGRVVRKIRDERANCVLVAPVWPRWWAVTLRSMPVKAQRRLPHSGLFERTLPGGQKEAKGLRYAVVAMYILWYDGLSGVWLVEPGAVLRLGDHDGWKGAQRVEIAQAFSQDERQALERLEGDAAPELTAAVCEARLVKASKREHHPHTASCGYCQALPGFCPTHPQSFRQRYELWARPGRWLAEEWGARAGELSYYYYCVACVEGGQVAWAPEVGQAEAAIRNALSEGHELPGLRMNAAGKAFARQTWVLNEEGEEEAE</sequence>
<protein>
    <submittedName>
        <fullName evidence="2">Uncharacterized protein</fullName>
    </submittedName>
</protein>
<proteinExistence type="predicted"/>
<dbReference type="AlphaFoldDB" id="A0A150FTD7"/>
<reference evidence="3" key="1">
    <citation type="journal article" date="2016" name="Nat. Commun.">
        <title>The Gonium pectorale genome demonstrates co-option of cell cycle regulation during the evolution of multicellularity.</title>
        <authorList>
            <person name="Hanschen E.R."/>
            <person name="Marriage T.N."/>
            <person name="Ferris P.J."/>
            <person name="Hamaji T."/>
            <person name="Toyoda A."/>
            <person name="Fujiyama A."/>
            <person name="Neme R."/>
            <person name="Noguchi H."/>
            <person name="Minakuchi Y."/>
            <person name="Suzuki M."/>
            <person name="Kawai-Toyooka H."/>
            <person name="Smith D.R."/>
            <person name="Sparks H."/>
            <person name="Anderson J."/>
            <person name="Bakaric R."/>
            <person name="Luria V."/>
            <person name="Karger A."/>
            <person name="Kirschner M.W."/>
            <person name="Durand P.M."/>
            <person name="Michod R.E."/>
            <person name="Nozaki H."/>
            <person name="Olson B.J."/>
        </authorList>
    </citation>
    <scope>NUCLEOTIDE SEQUENCE [LARGE SCALE GENOMIC DNA]</scope>
    <source>
        <strain evidence="3">NIES-2863</strain>
    </source>
</reference>
<evidence type="ECO:0000256" key="1">
    <source>
        <dbReference type="SAM" id="MobiDB-lite"/>
    </source>
</evidence>
<organism evidence="2 3">
    <name type="scientific">Gonium pectorale</name>
    <name type="common">Green alga</name>
    <dbReference type="NCBI Taxonomy" id="33097"/>
    <lineage>
        <taxon>Eukaryota</taxon>
        <taxon>Viridiplantae</taxon>
        <taxon>Chlorophyta</taxon>
        <taxon>core chlorophytes</taxon>
        <taxon>Chlorophyceae</taxon>
        <taxon>CS clade</taxon>
        <taxon>Chlamydomonadales</taxon>
        <taxon>Volvocaceae</taxon>
        <taxon>Gonium</taxon>
    </lineage>
</organism>
<comment type="caution">
    <text evidence="2">The sequence shown here is derived from an EMBL/GenBank/DDBJ whole genome shotgun (WGS) entry which is preliminary data.</text>
</comment>
<accession>A0A150FTD7</accession>
<gene>
    <name evidence="2" type="ORF">GPECTOR_1558g720</name>
</gene>
<feature type="compositionally biased region" description="Pro residues" evidence="1">
    <location>
        <begin position="11"/>
        <end position="21"/>
    </location>
</feature>
<feature type="compositionally biased region" description="Low complexity" evidence="1">
    <location>
        <begin position="1"/>
        <end position="10"/>
    </location>
</feature>
<keyword evidence="3" id="KW-1185">Reference proteome</keyword>
<evidence type="ECO:0000313" key="2">
    <source>
        <dbReference type="EMBL" id="KXZ40881.1"/>
    </source>
</evidence>
<dbReference type="Proteomes" id="UP000075714">
    <property type="component" value="Unassembled WGS sequence"/>
</dbReference>
<feature type="region of interest" description="Disordered" evidence="1">
    <location>
        <begin position="1"/>
        <end position="33"/>
    </location>
</feature>
<dbReference type="EMBL" id="LSYV01001550">
    <property type="protein sequence ID" value="KXZ40881.1"/>
    <property type="molecule type" value="Genomic_DNA"/>
</dbReference>
<evidence type="ECO:0000313" key="3">
    <source>
        <dbReference type="Proteomes" id="UP000075714"/>
    </source>
</evidence>
<name>A0A150FTD7_GONPE</name>